<proteinExistence type="predicted"/>
<dbReference type="EMBL" id="CP130318">
    <property type="protein sequence ID" value="WNQ13756.1"/>
    <property type="molecule type" value="Genomic_DNA"/>
</dbReference>
<keyword evidence="4" id="KW-1185">Reference proteome</keyword>
<feature type="compositionally biased region" description="Basic and acidic residues" evidence="1">
    <location>
        <begin position="71"/>
        <end position="82"/>
    </location>
</feature>
<accession>A0AA96LKI7</accession>
<feature type="region of interest" description="Disordered" evidence="1">
    <location>
        <begin position="62"/>
        <end position="126"/>
    </location>
</feature>
<name>A0AA96LKI7_9BACL</name>
<dbReference type="Proteomes" id="UP001305702">
    <property type="component" value="Chromosome"/>
</dbReference>
<evidence type="ECO:0000256" key="1">
    <source>
        <dbReference type="SAM" id="MobiDB-lite"/>
    </source>
</evidence>
<dbReference type="RefSeq" id="WP_315607538.1">
    <property type="nucleotide sequence ID" value="NZ_CP130318.1"/>
</dbReference>
<keyword evidence="2" id="KW-1133">Transmembrane helix</keyword>
<feature type="transmembrane region" description="Helical" evidence="2">
    <location>
        <begin position="6"/>
        <end position="24"/>
    </location>
</feature>
<reference evidence="3 4" key="1">
    <citation type="submission" date="2022-02" db="EMBL/GenBank/DDBJ databases">
        <title>Paenibacillus sp. MBLB1776 Whole Genome Shotgun Sequencing.</title>
        <authorList>
            <person name="Hwang C.Y."/>
            <person name="Cho E.-S."/>
            <person name="Seo M.-J."/>
        </authorList>
    </citation>
    <scope>NUCLEOTIDE SEQUENCE [LARGE SCALE GENOMIC DNA]</scope>
    <source>
        <strain evidence="3 4">MBLB1776</strain>
    </source>
</reference>
<organism evidence="3 4">
    <name type="scientific">Paenibacillus aurantius</name>
    <dbReference type="NCBI Taxonomy" id="2918900"/>
    <lineage>
        <taxon>Bacteria</taxon>
        <taxon>Bacillati</taxon>
        <taxon>Bacillota</taxon>
        <taxon>Bacilli</taxon>
        <taxon>Bacillales</taxon>
        <taxon>Paenibacillaceae</taxon>
        <taxon>Paenibacillus</taxon>
    </lineage>
</organism>
<sequence>MKGRISWNLAFAVFGFGVTLLLSLSRNVWTTSLIRAVLCGVFFFFLMFLIRFVLSVLLAPPKESSPSSGYRQEEQDSHKGRSLDITTPEDPGSLKELLTPQGDSSKDTDVFTPLKPPKLATKTLDPEELAKAVRHISEE</sequence>
<dbReference type="KEGG" id="paun:MJA45_12285"/>
<evidence type="ECO:0000313" key="4">
    <source>
        <dbReference type="Proteomes" id="UP001305702"/>
    </source>
</evidence>
<keyword evidence="2" id="KW-0812">Transmembrane</keyword>
<protein>
    <submittedName>
        <fullName evidence="3">Uncharacterized protein</fullName>
    </submittedName>
</protein>
<keyword evidence="2" id="KW-0472">Membrane</keyword>
<dbReference type="AlphaFoldDB" id="A0AA96LKI7"/>
<gene>
    <name evidence="3" type="ORF">MJA45_12285</name>
</gene>
<evidence type="ECO:0000256" key="2">
    <source>
        <dbReference type="SAM" id="Phobius"/>
    </source>
</evidence>
<feature type="transmembrane region" description="Helical" evidence="2">
    <location>
        <begin position="36"/>
        <end position="58"/>
    </location>
</feature>
<evidence type="ECO:0000313" key="3">
    <source>
        <dbReference type="EMBL" id="WNQ13756.1"/>
    </source>
</evidence>